<dbReference type="InterPro" id="IPR029045">
    <property type="entry name" value="ClpP/crotonase-like_dom_sf"/>
</dbReference>
<evidence type="ECO:0000256" key="5">
    <source>
        <dbReference type="ARBA" id="ARBA00023235"/>
    </source>
</evidence>
<dbReference type="InterPro" id="IPR045002">
    <property type="entry name" value="Ech1-like"/>
</dbReference>
<comment type="caution">
    <text evidence="6">The sequence shown here is derived from an EMBL/GenBank/DDBJ whole genome shotgun (WGS) entry which is preliminary data.</text>
</comment>
<keyword evidence="3" id="KW-0276">Fatty acid metabolism</keyword>
<protein>
    <submittedName>
        <fullName evidence="6">ClpP/crotonase-like domain-containing protein</fullName>
    </submittedName>
</protein>
<evidence type="ECO:0000256" key="2">
    <source>
        <dbReference type="ARBA" id="ARBA00005254"/>
    </source>
</evidence>
<dbReference type="CDD" id="cd06558">
    <property type="entry name" value="crotonase-like"/>
    <property type="match status" value="1"/>
</dbReference>
<dbReference type="Pfam" id="PF00378">
    <property type="entry name" value="ECH_1"/>
    <property type="match status" value="1"/>
</dbReference>
<dbReference type="PANTHER" id="PTHR43149">
    <property type="entry name" value="ENOYL-COA HYDRATASE"/>
    <property type="match status" value="1"/>
</dbReference>
<dbReference type="SUPFAM" id="SSF52096">
    <property type="entry name" value="ClpP/crotonase"/>
    <property type="match status" value="1"/>
</dbReference>
<keyword evidence="5" id="KW-0413">Isomerase</keyword>
<dbReference type="Gene3D" id="3.90.226.10">
    <property type="entry name" value="2-enoyl-CoA Hydratase, Chain A, domain 1"/>
    <property type="match status" value="1"/>
</dbReference>
<dbReference type="FunFam" id="1.10.12.10:FF:000004">
    <property type="entry name" value="Delta3,5-delta2,4-dienoyl-CoA isomerase"/>
    <property type="match status" value="1"/>
</dbReference>
<accession>A0AAD4Q9W8</accession>
<gene>
    <name evidence="6" type="ORF">EDB92DRAFT_1575259</name>
</gene>
<dbReference type="InterPro" id="IPR001753">
    <property type="entry name" value="Enoyl-CoA_hydra/iso"/>
</dbReference>
<dbReference type="GO" id="GO:0006631">
    <property type="term" value="P:fatty acid metabolic process"/>
    <property type="evidence" value="ECO:0007669"/>
    <property type="project" value="UniProtKB-KW"/>
</dbReference>
<organism evidence="6 7">
    <name type="scientific">Lactarius akahatsu</name>
    <dbReference type="NCBI Taxonomy" id="416441"/>
    <lineage>
        <taxon>Eukaryota</taxon>
        <taxon>Fungi</taxon>
        <taxon>Dikarya</taxon>
        <taxon>Basidiomycota</taxon>
        <taxon>Agaricomycotina</taxon>
        <taxon>Agaricomycetes</taxon>
        <taxon>Russulales</taxon>
        <taxon>Russulaceae</taxon>
        <taxon>Lactarius</taxon>
    </lineage>
</organism>
<sequence length="320" mass="34724">MAPREDSETGRFGYAHPKVVSVVDRHRPPMARIPPYASQFKYIDLSFPFDNVLHVVLNRPPVNAVNEEYWLEYGAAFDRIAEDPTVRVVVLSSALKKAFSAGLDLSSDILAPRPQLDTARHALRTRTHIRDFQHAIAAPARAPQPVIAAVHGVAFGLALDALGAVDVRFAAADAAFSIKEVDVGLAPDIGTLARLPRLVGNVSLLHELALTGRVFGAQDALRLGLVSRVVHGSRDDVVSAALELACEIARKSPVAVVGVKRFISHALDHSTEDALEYQATWTAFALQSKDLIESAAAVRRKQTISYDDLAAPMKHDKAKL</sequence>
<evidence type="ECO:0000256" key="4">
    <source>
        <dbReference type="ARBA" id="ARBA00023098"/>
    </source>
</evidence>
<name>A0AAD4Q9W8_9AGAM</name>
<dbReference type="GO" id="GO:0051750">
    <property type="term" value="F:delta(3,5)-delta(2,4)-dienoyl-CoA isomerase activity"/>
    <property type="evidence" value="ECO:0007669"/>
    <property type="project" value="TreeGrafter"/>
</dbReference>
<dbReference type="Gene3D" id="1.10.12.10">
    <property type="entry name" value="Lyase 2-enoyl-coa Hydratase, Chain A, domain 2"/>
    <property type="match status" value="1"/>
</dbReference>
<dbReference type="InterPro" id="IPR014748">
    <property type="entry name" value="Enoyl-CoA_hydra_C"/>
</dbReference>
<comment type="similarity">
    <text evidence="2">Belongs to the enoyl-CoA hydratase/isomerase family.</text>
</comment>
<comment type="pathway">
    <text evidence="1">Lipid metabolism; fatty acid beta-oxidation.</text>
</comment>
<evidence type="ECO:0000256" key="3">
    <source>
        <dbReference type="ARBA" id="ARBA00022832"/>
    </source>
</evidence>
<dbReference type="GO" id="GO:0005739">
    <property type="term" value="C:mitochondrion"/>
    <property type="evidence" value="ECO:0007669"/>
    <property type="project" value="TreeGrafter"/>
</dbReference>
<reference evidence="6" key="1">
    <citation type="submission" date="2022-01" db="EMBL/GenBank/DDBJ databases">
        <title>Comparative genomics reveals a dynamic genome evolution in the ectomycorrhizal milk-cap (Lactarius) mushrooms.</title>
        <authorList>
            <consortium name="DOE Joint Genome Institute"/>
            <person name="Lebreton A."/>
            <person name="Tang N."/>
            <person name="Kuo A."/>
            <person name="LaButti K."/>
            <person name="Drula E."/>
            <person name="Barry K."/>
            <person name="Clum A."/>
            <person name="Lipzen A."/>
            <person name="Mousain D."/>
            <person name="Ng V."/>
            <person name="Wang R."/>
            <person name="Wang X."/>
            <person name="Dai Y."/>
            <person name="Henrissat B."/>
            <person name="Grigoriev I.V."/>
            <person name="Guerin-Laguette A."/>
            <person name="Yu F."/>
            <person name="Martin F.M."/>
        </authorList>
    </citation>
    <scope>NUCLEOTIDE SEQUENCE</scope>
    <source>
        <strain evidence="6">QP</strain>
    </source>
</reference>
<evidence type="ECO:0000313" key="6">
    <source>
        <dbReference type="EMBL" id="KAH8983474.1"/>
    </source>
</evidence>
<dbReference type="EMBL" id="JAKELL010000088">
    <property type="protein sequence ID" value="KAH8983474.1"/>
    <property type="molecule type" value="Genomic_DNA"/>
</dbReference>
<dbReference type="AlphaFoldDB" id="A0AAD4Q9W8"/>
<keyword evidence="7" id="KW-1185">Reference proteome</keyword>
<dbReference type="Proteomes" id="UP001201163">
    <property type="component" value="Unassembled WGS sequence"/>
</dbReference>
<evidence type="ECO:0000313" key="7">
    <source>
        <dbReference type="Proteomes" id="UP001201163"/>
    </source>
</evidence>
<evidence type="ECO:0000256" key="1">
    <source>
        <dbReference type="ARBA" id="ARBA00005005"/>
    </source>
</evidence>
<keyword evidence="4" id="KW-0443">Lipid metabolism</keyword>
<dbReference type="PANTHER" id="PTHR43149:SF1">
    <property type="entry name" value="DELTA(3,5)-DELTA(2,4)-DIENOYL-COA ISOMERASE, MITOCHONDRIAL"/>
    <property type="match status" value="1"/>
</dbReference>
<proteinExistence type="inferred from homology"/>